<dbReference type="PROSITE" id="PS50920">
    <property type="entry name" value="SOLCAR"/>
    <property type="match status" value="3"/>
</dbReference>
<organism evidence="11 12">
    <name type="scientific">Basidiobolus meristosporus CBS 931.73</name>
    <dbReference type="NCBI Taxonomy" id="1314790"/>
    <lineage>
        <taxon>Eukaryota</taxon>
        <taxon>Fungi</taxon>
        <taxon>Fungi incertae sedis</taxon>
        <taxon>Zoopagomycota</taxon>
        <taxon>Entomophthoromycotina</taxon>
        <taxon>Basidiobolomycetes</taxon>
        <taxon>Basidiobolales</taxon>
        <taxon>Basidiobolaceae</taxon>
        <taxon>Basidiobolus</taxon>
    </lineage>
</organism>
<feature type="repeat" description="Solcar" evidence="8">
    <location>
        <begin position="5"/>
        <end position="84"/>
    </location>
</feature>
<evidence type="ECO:0000256" key="6">
    <source>
        <dbReference type="ARBA" id="ARBA00023128"/>
    </source>
</evidence>
<dbReference type="AlphaFoldDB" id="A0A1Y1Z8E7"/>
<gene>
    <name evidence="11" type="ORF">K493DRAFT_21036</name>
</gene>
<comment type="similarity">
    <text evidence="2 9">Belongs to the mitochondrial carrier (TC 2.A.29) family.</text>
</comment>
<evidence type="ECO:0000256" key="2">
    <source>
        <dbReference type="ARBA" id="ARBA00006375"/>
    </source>
</evidence>
<keyword evidence="5 10" id="KW-1133">Transmembrane helix</keyword>
<dbReference type="InParanoid" id="A0A1Y1Z8E7"/>
<feature type="repeat" description="Solcar" evidence="8">
    <location>
        <begin position="94"/>
        <end position="203"/>
    </location>
</feature>
<comment type="subcellular location">
    <subcellularLocation>
        <location evidence="1">Mitochondrion membrane</location>
        <topology evidence="1">Multi-pass membrane protein</topology>
    </subcellularLocation>
</comment>
<evidence type="ECO:0000256" key="7">
    <source>
        <dbReference type="ARBA" id="ARBA00023136"/>
    </source>
</evidence>
<dbReference type="GO" id="GO:0005381">
    <property type="term" value="F:iron ion transmembrane transporter activity"/>
    <property type="evidence" value="ECO:0007669"/>
    <property type="project" value="UniProtKB-ARBA"/>
</dbReference>
<dbReference type="PANTHER" id="PTHR45758:SF3">
    <property type="entry name" value="MITOCHONDRIAL SUBSTRATE CARRIER FAMILY PROTEIN E"/>
    <property type="match status" value="1"/>
</dbReference>
<dbReference type="GO" id="GO:0031966">
    <property type="term" value="C:mitochondrial membrane"/>
    <property type="evidence" value="ECO:0007669"/>
    <property type="project" value="UniProtKB-SubCell"/>
</dbReference>
<evidence type="ECO:0000256" key="8">
    <source>
        <dbReference type="PROSITE-ProRule" id="PRU00282"/>
    </source>
</evidence>
<evidence type="ECO:0000313" key="11">
    <source>
        <dbReference type="EMBL" id="ORY06486.1"/>
    </source>
</evidence>
<protein>
    <submittedName>
        <fullName evidence="11">Mitochondrial carrier</fullName>
    </submittedName>
</protein>
<sequence length="311" mass="34566">MYEYRNLLVSSLAAVVARILTHPLDTLKTRSQISSNNESLLYTLQKILALESFWALYKGLGIALLFNVPALTVFLNTYDLAKYLISFHTGLSSKSFLNHMISGCLAEIVSGFLWTPMEVIKIKLQASTAKVFEFHEEETLGLANTGSTKCSRYDTVQTTAGTIRNILAVEGVAGFFKGYWLSLMVFIPNSMIYFVSYEYFKSLFFSLAFPNSTPNAIPATLLAASIYALSAILSCTVAAAISNIPDVIKTRWQVLDQHEREEYGSSLAMVIHMWRTEGGLFAFTQGIGARIAYITPSMVTSMTIFDLLKRS</sequence>
<comment type="caution">
    <text evidence="11">The sequence shown here is derived from an EMBL/GenBank/DDBJ whole genome shotgun (WGS) entry which is preliminary data.</text>
</comment>
<dbReference type="PANTHER" id="PTHR45758">
    <property type="entry name" value="MITOFERRIN-1-RELATED"/>
    <property type="match status" value="1"/>
</dbReference>
<proteinExistence type="inferred from homology"/>
<reference evidence="11 12" key="1">
    <citation type="submission" date="2016-07" db="EMBL/GenBank/DDBJ databases">
        <title>Pervasive Adenine N6-methylation of Active Genes in Fungi.</title>
        <authorList>
            <consortium name="DOE Joint Genome Institute"/>
            <person name="Mondo S.J."/>
            <person name="Dannebaum R.O."/>
            <person name="Kuo R.C."/>
            <person name="Labutti K."/>
            <person name="Haridas S."/>
            <person name="Kuo A."/>
            <person name="Salamov A."/>
            <person name="Ahrendt S.R."/>
            <person name="Lipzen A."/>
            <person name="Sullivan W."/>
            <person name="Andreopoulos W.B."/>
            <person name="Clum A."/>
            <person name="Lindquist E."/>
            <person name="Daum C."/>
            <person name="Ramamoorthy G.K."/>
            <person name="Gryganskyi A."/>
            <person name="Culley D."/>
            <person name="Magnuson J.K."/>
            <person name="James T.Y."/>
            <person name="O'Malley M.A."/>
            <person name="Stajich J.E."/>
            <person name="Spatafora J.W."/>
            <person name="Visel A."/>
            <person name="Grigoriev I.V."/>
        </authorList>
    </citation>
    <scope>NUCLEOTIDE SEQUENCE [LARGE SCALE GENOMIC DNA]</scope>
    <source>
        <strain evidence="11 12">CBS 931.73</strain>
    </source>
</reference>
<keyword evidence="12" id="KW-1185">Reference proteome</keyword>
<dbReference type="EMBL" id="MCFE01000016">
    <property type="protein sequence ID" value="ORY06486.1"/>
    <property type="molecule type" value="Genomic_DNA"/>
</dbReference>
<evidence type="ECO:0000256" key="1">
    <source>
        <dbReference type="ARBA" id="ARBA00004225"/>
    </source>
</evidence>
<evidence type="ECO:0000256" key="4">
    <source>
        <dbReference type="ARBA" id="ARBA00022692"/>
    </source>
</evidence>
<name>A0A1Y1Z8E7_9FUNG</name>
<dbReference type="STRING" id="1314790.A0A1Y1Z8E7"/>
<dbReference type="OrthoDB" id="250329at2759"/>
<dbReference type="Proteomes" id="UP000193498">
    <property type="component" value="Unassembled WGS sequence"/>
</dbReference>
<dbReference type="InterPro" id="IPR023395">
    <property type="entry name" value="MCP_dom_sf"/>
</dbReference>
<dbReference type="Gene3D" id="1.50.40.10">
    <property type="entry name" value="Mitochondrial carrier domain"/>
    <property type="match status" value="1"/>
</dbReference>
<keyword evidence="7 8" id="KW-0472">Membrane</keyword>
<evidence type="ECO:0000256" key="3">
    <source>
        <dbReference type="ARBA" id="ARBA00022448"/>
    </source>
</evidence>
<feature type="transmembrane region" description="Helical" evidence="10">
    <location>
        <begin position="96"/>
        <end position="114"/>
    </location>
</feature>
<accession>A0A1Y1Z8E7</accession>
<evidence type="ECO:0000256" key="9">
    <source>
        <dbReference type="RuleBase" id="RU000488"/>
    </source>
</evidence>
<evidence type="ECO:0000256" key="5">
    <source>
        <dbReference type="ARBA" id="ARBA00022989"/>
    </source>
</evidence>
<feature type="repeat" description="Solcar" evidence="8">
    <location>
        <begin position="222"/>
        <end position="311"/>
    </location>
</feature>
<keyword evidence="4 8" id="KW-0812">Transmembrane</keyword>
<feature type="transmembrane region" description="Helical" evidence="10">
    <location>
        <begin position="221"/>
        <end position="241"/>
    </location>
</feature>
<keyword evidence="3 9" id="KW-0813">Transport</keyword>
<evidence type="ECO:0000313" key="12">
    <source>
        <dbReference type="Proteomes" id="UP000193498"/>
    </source>
</evidence>
<dbReference type="Pfam" id="PF00153">
    <property type="entry name" value="Mito_carr"/>
    <property type="match status" value="3"/>
</dbReference>
<dbReference type="InterPro" id="IPR018108">
    <property type="entry name" value="MCP_transmembrane"/>
</dbReference>
<dbReference type="SUPFAM" id="SSF103506">
    <property type="entry name" value="Mitochondrial carrier"/>
    <property type="match status" value="1"/>
</dbReference>
<feature type="transmembrane region" description="Helical" evidence="10">
    <location>
        <begin position="54"/>
        <end position="75"/>
    </location>
</feature>
<evidence type="ECO:0000256" key="10">
    <source>
        <dbReference type="SAM" id="Phobius"/>
    </source>
</evidence>
<keyword evidence="6" id="KW-0496">Mitochondrion</keyword>
<feature type="transmembrane region" description="Helical" evidence="10">
    <location>
        <begin position="179"/>
        <end position="200"/>
    </location>
</feature>